<reference evidence="9 11" key="2">
    <citation type="journal article" date="2013" name="Nature">
        <title>Insights into bilaterian evolution from three spiralian genomes.</title>
        <authorList>
            <person name="Simakov O."/>
            <person name="Marletaz F."/>
            <person name="Cho S.J."/>
            <person name="Edsinger-Gonzales E."/>
            <person name="Havlak P."/>
            <person name="Hellsten U."/>
            <person name="Kuo D.H."/>
            <person name="Larsson T."/>
            <person name="Lv J."/>
            <person name="Arendt D."/>
            <person name="Savage R."/>
            <person name="Osoegawa K."/>
            <person name="de Jong P."/>
            <person name="Grimwood J."/>
            <person name="Chapman J.A."/>
            <person name="Shapiro H."/>
            <person name="Aerts A."/>
            <person name="Otillar R.P."/>
            <person name="Terry A.Y."/>
            <person name="Boore J.L."/>
            <person name="Grigoriev I.V."/>
            <person name="Lindberg D.R."/>
            <person name="Seaver E.C."/>
            <person name="Weisblat D.A."/>
            <person name="Putnam N.H."/>
            <person name="Rokhsar D.S."/>
        </authorList>
    </citation>
    <scope>NUCLEOTIDE SEQUENCE</scope>
</reference>
<dbReference type="GO" id="GO:0005764">
    <property type="term" value="C:lysosome"/>
    <property type="evidence" value="ECO:0000318"/>
    <property type="project" value="GO_Central"/>
</dbReference>
<evidence type="ECO:0008006" key="12">
    <source>
        <dbReference type="Google" id="ProtNLM"/>
    </source>
</evidence>
<keyword evidence="6" id="KW-1015">Disulfide bond</keyword>
<dbReference type="InParanoid" id="T1G738"/>
<evidence type="ECO:0000259" key="7">
    <source>
        <dbReference type="SMART" id="SM00645"/>
    </source>
</evidence>
<dbReference type="EMBL" id="KB097605">
    <property type="protein sequence ID" value="ESN93515.1"/>
    <property type="molecule type" value="Genomic_DNA"/>
</dbReference>
<protein>
    <recommendedName>
        <fullName evidence="12">Peptidase C1A papain C-terminal domain-containing protein</fullName>
    </recommendedName>
</protein>
<accession>T1G738</accession>
<reference evidence="10" key="3">
    <citation type="submission" date="2015-06" db="UniProtKB">
        <authorList>
            <consortium name="EnsemblMetazoa"/>
        </authorList>
    </citation>
    <scope>IDENTIFICATION</scope>
</reference>
<feature type="domain" description="Cathepsin propeptide inhibitor" evidence="8">
    <location>
        <begin position="218"/>
        <end position="278"/>
    </location>
</feature>
<dbReference type="GO" id="GO:0005615">
    <property type="term" value="C:extracellular space"/>
    <property type="evidence" value="ECO:0000318"/>
    <property type="project" value="GO_Central"/>
</dbReference>
<dbReference type="STRING" id="6412.T1G738"/>
<evidence type="ECO:0000256" key="6">
    <source>
        <dbReference type="ARBA" id="ARBA00023157"/>
    </source>
</evidence>
<dbReference type="Pfam" id="PF00112">
    <property type="entry name" value="Peptidase_C1"/>
    <property type="match status" value="1"/>
</dbReference>
<evidence type="ECO:0000259" key="8">
    <source>
        <dbReference type="SMART" id="SM00848"/>
    </source>
</evidence>
<name>T1G738_HELRO</name>
<sequence>DCYYVEGVLRLPYAEINEPFYGWFESKRSRSRVDYYGAYSVQTYQLGGETSGDYGVNLKVAPMTTEELLNVKQCFQLNGTEASPVEPQSLLPNLEGFKNVGEEIMYGIKCTVWRNVTRESGKKNTYTFYQNSETSAPVRYEMTGYDTLLISHYDRYYIDYVHFTARKSFPDRIFTIKNNLTCSGFPGPGFSGGQHHHVTMNPIREFIHNDVGYVDQEFKDFRKRHGKNYGGEAGEEDKVLERKKNFHQNFRFVQSQNRKNLGYTMKLNHLADYSDDELRLLMGKKVNNNDKLTFKRNGGLSFNESNFSDVSPPPDHWDWRFLGAVTPVKDQAVCGSCWSFGTTGCLEGAHFLKTKELVRLSQQELIDCSWGEGSNNGCDGGEDFRAYQWVMKHGLASEEDYGTYMGQDGYCKMKTVPPTAAMLNYVTVTPGNATALKQAMVRYGPISVGIDAAHKSFVFYSSGVYYEPACGNTLESIDHAVLAVGYGTLNGEDYWLIKNSWSTYWGNDGYVLISQKDNNCGVTTSATYVLM</sequence>
<dbReference type="PANTHER" id="PTHR12411">
    <property type="entry name" value="CYSTEINE PROTEASE FAMILY C1-RELATED"/>
    <property type="match status" value="1"/>
</dbReference>
<dbReference type="HOGENOM" id="CLU_012184_11_0_1"/>
<dbReference type="InterPro" id="IPR039417">
    <property type="entry name" value="Peptidase_C1A_papain-like"/>
</dbReference>
<dbReference type="InterPro" id="IPR038765">
    <property type="entry name" value="Papain-like_cys_pep_sf"/>
</dbReference>
<dbReference type="FunCoup" id="T1G738">
    <property type="interactions" value="32"/>
</dbReference>
<dbReference type="EMBL" id="AMQM01007384">
    <property type="status" value="NOT_ANNOTATED_CDS"/>
    <property type="molecule type" value="Genomic_DNA"/>
</dbReference>
<dbReference type="CDD" id="cd02248">
    <property type="entry name" value="Peptidase_C1A"/>
    <property type="match status" value="1"/>
</dbReference>
<dbReference type="InterPro" id="IPR013201">
    <property type="entry name" value="Prot_inhib_I29"/>
</dbReference>
<evidence type="ECO:0000256" key="5">
    <source>
        <dbReference type="ARBA" id="ARBA00023145"/>
    </source>
</evidence>
<dbReference type="InterPro" id="IPR025660">
    <property type="entry name" value="Pept_his_AS"/>
</dbReference>
<proteinExistence type="inferred from homology"/>
<dbReference type="GO" id="GO:0051603">
    <property type="term" value="P:proteolysis involved in protein catabolic process"/>
    <property type="evidence" value="ECO:0000318"/>
    <property type="project" value="GO_Central"/>
</dbReference>
<dbReference type="SMART" id="SM00848">
    <property type="entry name" value="Inhibitor_I29"/>
    <property type="match status" value="1"/>
</dbReference>
<dbReference type="KEGG" id="hro:HELRODRAFT_88556"/>
<organism evidence="10 11">
    <name type="scientific">Helobdella robusta</name>
    <name type="common">Californian leech</name>
    <dbReference type="NCBI Taxonomy" id="6412"/>
    <lineage>
        <taxon>Eukaryota</taxon>
        <taxon>Metazoa</taxon>
        <taxon>Spiralia</taxon>
        <taxon>Lophotrochozoa</taxon>
        <taxon>Annelida</taxon>
        <taxon>Clitellata</taxon>
        <taxon>Hirudinea</taxon>
        <taxon>Rhynchobdellida</taxon>
        <taxon>Glossiphoniidae</taxon>
        <taxon>Helobdella</taxon>
    </lineage>
</organism>
<keyword evidence="3" id="KW-0378">Hydrolase</keyword>
<dbReference type="GO" id="GO:0004197">
    <property type="term" value="F:cysteine-type endopeptidase activity"/>
    <property type="evidence" value="ECO:0000318"/>
    <property type="project" value="GO_Central"/>
</dbReference>
<dbReference type="Gene3D" id="3.90.70.10">
    <property type="entry name" value="Cysteine proteinases"/>
    <property type="match status" value="1"/>
</dbReference>
<evidence type="ECO:0000256" key="4">
    <source>
        <dbReference type="ARBA" id="ARBA00022807"/>
    </source>
</evidence>
<dbReference type="Proteomes" id="UP000015101">
    <property type="component" value="Unassembled WGS sequence"/>
</dbReference>
<dbReference type="PROSITE" id="PS00639">
    <property type="entry name" value="THIOL_PROTEASE_HIS"/>
    <property type="match status" value="1"/>
</dbReference>
<dbReference type="InterPro" id="IPR025661">
    <property type="entry name" value="Pept_asp_AS"/>
</dbReference>
<dbReference type="PRINTS" id="PR00705">
    <property type="entry name" value="PAPAIN"/>
</dbReference>
<dbReference type="AlphaFoldDB" id="T1G738"/>
<dbReference type="GO" id="GO:2001235">
    <property type="term" value="P:positive regulation of apoptotic signaling pathway"/>
    <property type="evidence" value="ECO:0000318"/>
    <property type="project" value="GO_Central"/>
</dbReference>
<evidence type="ECO:0000313" key="10">
    <source>
        <dbReference type="EnsemblMetazoa" id="HelroP88556"/>
    </source>
</evidence>
<dbReference type="InterPro" id="IPR000169">
    <property type="entry name" value="Pept_cys_AS"/>
</dbReference>
<evidence type="ECO:0000313" key="9">
    <source>
        <dbReference type="EMBL" id="ESN93515.1"/>
    </source>
</evidence>
<dbReference type="CTD" id="20216885"/>
<keyword evidence="4" id="KW-0788">Thiol protease</keyword>
<feature type="domain" description="Peptidase C1A papain C-terminal" evidence="7">
    <location>
        <begin position="313"/>
        <end position="530"/>
    </location>
</feature>
<evidence type="ECO:0000256" key="1">
    <source>
        <dbReference type="ARBA" id="ARBA00008455"/>
    </source>
</evidence>
<dbReference type="SMART" id="SM00645">
    <property type="entry name" value="Pept_C1"/>
    <property type="match status" value="1"/>
</dbReference>
<dbReference type="GO" id="GO:0008656">
    <property type="term" value="F:cysteine-type endopeptidase activator activity involved in apoptotic process"/>
    <property type="evidence" value="ECO:0000318"/>
    <property type="project" value="GO_Central"/>
</dbReference>
<reference evidence="11" key="1">
    <citation type="submission" date="2012-12" db="EMBL/GenBank/DDBJ databases">
        <authorList>
            <person name="Hellsten U."/>
            <person name="Grimwood J."/>
            <person name="Chapman J.A."/>
            <person name="Shapiro H."/>
            <person name="Aerts A."/>
            <person name="Otillar R.P."/>
            <person name="Terry A.Y."/>
            <person name="Boore J.L."/>
            <person name="Simakov O."/>
            <person name="Marletaz F."/>
            <person name="Cho S.-J."/>
            <person name="Edsinger-Gonzales E."/>
            <person name="Havlak P."/>
            <person name="Kuo D.-H."/>
            <person name="Larsson T."/>
            <person name="Lv J."/>
            <person name="Arendt D."/>
            <person name="Savage R."/>
            <person name="Osoegawa K."/>
            <person name="de Jong P."/>
            <person name="Lindberg D.R."/>
            <person name="Seaver E.C."/>
            <person name="Weisblat D.A."/>
            <person name="Putnam N.H."/>
            <person name="Grigoriev I.V."/>
            <person name="Rokhsar D.S."/>
        </authorList>
    </citation>
    <scope>NUCLEOTIDE SEQUENCE</scope>
</reference>
<evidence type="ECO:0000256" key="3">
    <source>
        <dbReference type="ARBA" id="ARBA00022801"/>
    </source>
</evidence>
<dbReference type="GO" id="GO:0006955">
    <property type="term" value="P:immune response"/>
    <property type="evidence" value="ECO:0000318"/>
    <property type="project" value="GO_Central"/>
</dbReference>
<keyword evidence="11" id="KW-1185">Reference proteome</keyword>
<dbReference type="InterPro" id="IPR000668">
    <property type="entry name" value="Peptidase_C1A_C"/>
</dbReference>
<comment type="similarity">
    <text evidence="1">Belongs to the peptidase C1 family.</text>
</comment>
<evidence type="ECO:0000256" key="2">
    <source>
        <dbReference type="ARBA" id="ARBA00022670"/>
    </source>
</evidence>
<keyword evidence="2" id="KW-0645">Protease</keyword>
<dbReference type="PROSITE" id="PS00139">
    <property type="entry name" value="THIOL_PROTEASE_CYS"/>
    <property type="match status" value="1"/>
</dbReference>
<keyword evidence="5" id="KW-0865">Zymogen</keyword>
<dbReference type="FunFam" id="3.90.70.10:FF:000087">
    <property type="entry name" value="Counting factor associated protein D"/>
    <property type="match status" value="1"/>
</dbReference>
<dbReference type="eggNOG" id="KOG1543">
    <property type="taxonomic scope" value="Eukaryota"/>
</dbReference>
<dbReference type="OMA" id="KAFHHFK"/>
<dbReference type="OrthoDB" id="65740at2759"/>
<gene>
    <name evidence="10" type="primary">20216885</name>
    <name evidence="9" type="ORF">HELRODRAFT_88556</name>
</gene>
<dbReference type="EnsemblMetazoa" id="HelroT88556">
    <property type="protein sequence ID" value="HelroP88556"/>
    <property type="gene ID" value="HelroG88556"/>
</dbReference>
<dbReference type="PROSITE" id="PS00640">
    <property type="entry name" value="THIOL_PROTEASE_ASN"/>
    <property type="match status" value="1"/>
</dbReference>
<dbReference type="RefSeq" id="XP_009028329.1">
    <property type="nucleotide sequence ID" value="XM_009030081.1"/>
</dbReference>
<dbReference type="Pfam" id="PF08246">
    <property type="entry name" value="Inhibitor_I29"/>
    <property type="match status" value="1"/>
</dbReference>
<evidence type="ECO:0000313" key="11">
    <source>
        <dbReference type="Proteomes" id="UP000015101"/>
    </source>
</evidence>
<dbReference type="SUPFAM" id="SSF54001">
    <property type="entry name" value="Cysteine proteinases"/>
    <property type="match status" value="1"/>
</dbReference>
<dbReference type="InterPro" id="IPR013128">
    <property type="entry name" value="Peptidase_C1A"/>
</dbReference>
<dbReference type="GeneID" id="20216885"/>